<keyword evidence="1" id="KW-0472">Membrane</keyword>
<protein>
    <submittedName>
        <fullName evidence="2">Uncharacterized protein</fullName>
    </submittedName>
</protein>
<reference evidence="3" key="2">
    <citation type="journal article" date="2017" name="Nat. Plants">
        <title>The Aegilops tauschii genome reveals multiple impacts of transposons.</title>
        <authorList>
            <person name="Zhao G."/>
            <person name="Zou C."/>
            <person name="Li K."/>
            <person name="Wang K."/>
            <person name="Li T."/>
            <person name="Gao L."/>
            <person name="Zhang X."/>
            <person name="Wang H."/>
            <person name="Yang Z."/>
            <person name="Liu X."/>
            <person name="Jiang W."/>
            <person name="Mao L."/>
            <person name="Kong X."/>
            <person name="Jiao Y."/>
            <person name="Jia J."/>
        </authorList>
    </citation>
    <scope>NUCLEOTIDE SEQUENCE [LARGE SCALE GENOMIC DNA]</scope>
    <source>
        <strain evidence="3">cv. AL8/78</strain>
    </source>
</reference>
<organism evidence="2 3">
    <name type="scientific">Aegilops tauschii subsp. strangulata</name>
    <name type="common">Goatgrass</name>
    <dbReference type="NCBI Taxonomy" id="200361"/>
    <lineage>
        <taxon>Eukaryota</taxon>
        <taxon>Viridiplantae</taxon>
        <taxon>Streptophyta</taxon>
        <taxon>Embryophyta</taxon>
        <taxon>Tracheophyta</taxon>
        <taxon>Spermatophyta</taxon>
        <taxon>Magnoliopsida</taxon>
        <taxon>Liliopsida</taxon>
        <taxon>Poales</taxon>
        <taxon>Poaceae</taxon>
        <taxon>BOP clade</taxon>
        <taxon>Pooideae</taxon>
        <taxon>Triticodae</taxon>
        <taxon>Triticeae</taxon>
        <taxon>Triticinae</taxon>
        <taxon>Aegilops</taxon>
    </lineage>
</organism>
<evidence type="ECO:0000256" key="1">
    <source>
        <dbReference type="SAM" id="Phobius"/>
    </source>
</evidence>
<reference evidence="2" key="3">
    <citation type="journal article" date="2017" name="Nature">
        <title>Genome sequence of the progenitor of the wheat D genome Aegilops tauschii.</title>
        <authorList>
            <person name="Luo M.C."/>
            <person name="Gu Y.Q."/>
            <person name="Puiu D."/>
            <person name="Wang H."/>
            <person name="Twardziok S.O."/>
            <person name="Deal K.R."/>
            <person name="Huo N."/>
            <person name="Zhu T."/>
            <person name="Wang L."/>
            <person name="Wang Y."/>
            <person name="McGuire P.E."/>
            <person name="Liu S."/>
            <person name="Long H."/>
            <person name="Ramasamy R.K."/>
            <person name="Rodriguez J.C."/>
            <person name="Van S.L."/>
            <person name="Yuan L."/>
            <person name="Wang Z."/>
            <person name="Xia Z."/>
            <person name="Xiao L."/>
            <person name="Anderson O.D."/>
            <person name="Ouyang S."/>
            <person name="Liang Y."/>
            <person name="Zimin A.V."/>
            <person name="Pertea G."/>
            <person name="Qi P."/>
            <person name="Bennetzen J.L."/>
            <person name="Dai X."/>
            <person name="Dawson M.W."/>
            <person name="Muller H.G."/>
            <person name="Kugler K."/>
            <person name="Rivarola-Duarte L."/>
            <person name="Spannagl M."/>
            <person name="Mayer K.F.X."/>
            <person name="Lu F.H."/>
            <person name="Bevan M.W."/>
            <person name="Leroy P."/>
            <person name="Li P."/>
            <person name="You F.M."/>
            <person name="Sun Q."/>
            <person name="Liu Z."/>
            <person name="Lyons E."/>
            <person name="Wicker T."/>
            <person name="Salzberg S.L."/>
            <person name="Devos K.M."/>
            <person name="Dvorak J."/>
        </authorList>
    </citation>
    <scope>NUCLEOTIDE SEQUENCE [LARGE SCALE GENOMIC DNA]</scope>
    <source>
        <strain evidence="2">cv. AL8/78</strain>
    </source>
</reference>
<name>A0A452YQR2_AEGTS</name>
<sequence>MCSIFCEELLLYEMAIIWARLVQQIQIGPWILAGSRLDFLFVLKVNSSYFLISFVYILILLLQNLETHDMIYTYRAQYVSPSYLSWLLTVDLAWM</sequence>
<keyword evidence="1" id="KW-1133">Transmembrane helix</keyword>
<accession>A0A452YQR2</accession>
<dbReference type="AlphaFoldDB" id="A0A452YQR2"/>
<dbReference type="Proteomes" id="UP000015105">
    <property type="component" value="Chromosome 1D"/>
</dbReference>
<keyword evidence="1" id="KW-0812">Transmembrane</keyword>
<feature type="transmembrane region" description="Helical" evidence="1">
    <location>
        <begin position="39"/>
        <end position="62"/>
    </location>
</feature>
<evidence type="ECO:0000313" key="3">
    <source>
        <dbReference type="Proteomes" id="UP000015105"/>
    </source>
</evidence>
<dbReference type="EnsemblPlants" id="AET1Gv20506700.1">
    <property type="protein sequence ID" value="AET1Gv20506700.1"/>
    <property type="gene ID" value="AET1Gv20506700"/>
</dbReference>
<proteinExistence type="predicted"/>
<evidence type="ECO:0000313" key="2">
    <source>
        <dbReference type="EnsemblPlants" id="AET1Gv20506700.1"/>
    </source>
</evidence>
<reference evidence="2" key="4">
    <citation type="submission" date="2019-03" db="UniProtKB">
        <authorList>
            <consortium name="EnsemblPlants"/>
        </authorList>
    </citation>
    <scope>IDENTIFICATION</scope>
</reference>
<reference evidence="2" key="5">
    <citation type="journal article" date="2021" name="G3 (Bethesda)">
        <title>Aegilops tauschii genome assembly Aet v5.0 features greater sequence contiguity and improved annotation.</title>
        <authorList>
            <person name="Wang L."/>
            <person name="Zhu T."/>
            <person name="Rodriguez J.C."/>
            <person name="Deal K.R."/>
            <person name="Dubcovsky J."/>
            <person name="McGuire P.E."/>
            <person name="Lux T."/>
            <person name="Spannagl M."/>
            <person name="Mayer K.F.X."/>
            <person name="Baldrich P."/>
            <person name="Meyers B.C."/>
            <person name="Huo N."/>
            <person name="Gu Y.Q."/>
            <person name="Zhou H."/>
            <person name="Devos K.M."/>
            <person name="Bennetzen J.L."/>
            <person name="Unver T."/>
            <person name="Budak H."/>
            <person name="Gulick P.J."/>
            <person name="Galiba G."/>
            <person name="Kalapos B."/>
            <person name="Nelson D.R."/>
            <person name="Li P."/>
            <person name="You F.M."/>
            <person name="Luo M.C."/>
            <person name="Dvorak J."/>
        </authorList>
    </citation>
    <scope>NUCLEOTIDE SEQUENCE [LARGE SCALE GENOMIC DNA]</scope>
    <source>
        <strain evidence="2">cv. AL8/78</strain>
    </source>
</reference>
<dbReference type="Gramene" id="AET1Gv20506700.1">
    <property type="protein sequence ID" value="AET1Gv20506700.1"/>
    <property type="gene ID" value="AET1Gv20506700"/>
</dbReference>
<keyword evidence="3" id="KW-1185">Reference proteome</keyword>
<reference evidence="3" key="1">
    <citation type="journal article" date="2014" name="Science">
        <title>Ancient hybridizations among the ancestral genomes of bread wheat.</title>
        <authorList>
            <consortium name="International Wheat Genome Sequencing Consortium,"/>
            <person name="Marcussen T."/>
            <person name="Sandve S.R."/>
            <person name="Heier L."/>
            <person name="Spannagl M."/>
            <person name="Pfeifer M."/>
            <person name="Jakobsen K.S."/>
            <person name="Wulff B.B."/>
            <person name="Steuernagel B."/>
            <person name="Mayer K.F."/>
            <person name="Olsen O.A."/>
        </authorList>
    </citation>
    <scope>NUCLEOTIDE SEQUENCE [LARGE SCALE GENOMIC DNA]</scope>
    <source>
        <strain evidence="3">cv. AL8/78</strain>
    </source>
</reference>